<comment type="caution">
    <text evidence="2">The sequence shown here is derived from an EMBL/GenBank/DDBJ whole genome shotgun (WGS) entry which is preliminary data.</text>
</comment>
<accession>A0A9Q0W7Y9</accession>
<feature type="region of interest" description="Disordered" evidence="1">
    <location>
        <begin position="181"/>
        <end position="201"/>
    </location>
</feature>
<proteinExistence type="predicted"/>
<protein>
    <recommendedName>
        <fullName evidence="4">NAC domain-containing protein</fullName>
    </recommendedName>
</protein>
<keyword evidence="3" id="KW-1185">Reference proteome</keyword>
<name>A0A9Q0W7Y9_9ROSI</name>
<evidence type="ECO:0008006" key="4">
    <source>
        <dbReference type="Google" id="ProtNLM"/>
    </source>
</evidence>
<evidence type="ECO:0000313" key="2">
    <source>
        <dbReference type="EMBL" id="KAJ6761661.1"/>
    </source>
</evidence>
<reference evidence="2" key="2">
    <citation type="journal article" date="2023" name="Int. J. Mol. Sci.">
        <title>De Novo Assembly and Annotation of 11 Diverse Shrub Willow (Salix) Genomes Reveals Novel Gene Organization in Sex-Linked Regions.</title>
        <authorList>
            <person name="Hyden B."/>
            <person name="Feng K."/>
            <person name="Yates T.B."/>
            <person name="Jawdy S."/>
            <person name="Cereghino C."/>
            <person name="Smart L.B."/>
            <person name="Muchero W."/>
        </authorList>
    </citation>
    <scope>NUCLEOTIDE SEQUENCE</scope>
    <source>
        <tissue evidence="2">Shoot tip</tissue>
    </source>
</reference>
<evidence type="ECO:0000256" key="1">
    <source>
        <dbReference type="SAM" id="MobiDB-lite"/>
    </source>
</evidence>
<evidence type="ECO:0000313" key="3">
    <source>
        <dbReference type="Proteomes" id="UP001151752"/>
    </source>
</evidence>
<feature type="region of interest" description="Disordered" evidence="1">
    <location>
        <begin position="1"/>
        <end position="21"/>
    </location>
</feature>
<dbReference type="Proteomes" id="UP001151752">
    <property type="component" value="Chromosome 19"/>
</dbReference>
<feature type="region of interest" description="Disordered" evidence="1">
    <location>
        <begin position="119"/>
        <end position="145"/>
    </location>
</feature>
<dbReference type="EMBL" id="JAPFFM010000005">
    <property type="protein sequence ID" value="KAJ6761661.1"/>
    <property type="molecule type" value="Genomic_DNA"/>
</dbReference>
<feature type="compositionally biased region" description="Pro residues" evidence="1">
    <location>
        <begin position="1"/>
        <end position="11"/>
    </location>
</feature>
<feature type="compositionally biased region" description="Polar residues" evidence="1">
    <location>
        <begin position="192"/>
        <end position="201"/>
    </location>
</feature>
<sequence>MSIAWPTPPPSATSNPLSRKDSSMRLDDWVLCRIYKKAHSLTSCARAEMSSEHEQEEEDEEQQLLAPEIPFPSLKSSPPMNNKCPLMSQKSCSFTNLLDAMDYSLLSSFLADTQFNPPGFESNPAPGGGAASQMEQPPFFCNSHIGGGGGGGGSSFFIQKLPQLSTSVPGNMDNKLKRQLDEEMQQQQQQQPSKKFMSSCSLTNTSNISTQTDMNQYSFLSQTFLNQQLLLSPHLQFQG</sequence>
<dbReference type="AlphaFoldDB" id="A0A9Q0W7Y9"/>
<gene>
    <name evidence="2" type="ORF">OIU74_024342</name>
</gene>
<reference evidence="2" key="1">
    <citation type="submission" date="2022-11" db="EMBL/GenBank/DDBJ databases">
        <authorList>
            <person name="Hyden B.L."/>
            <person name="Feng K."/>
            <person name="Yates T."/>
            <person name="Jawdy S."/>
            <person name="Smart L.B."/>
            <person name="Muchero W."/>
        </authorList>
    </citation>
    <scope>NUCLEOTIDE SEQUENCE</scope>
    <source>
        <tissue evidence="2">Shoot tip</tissue>
    </source>
</reference>
<organism evidence="2 3">
    <name type="scientific">Salix koriyanagi</name>
    <dbReference type="NCBI Taxonomy" id="2511006"/>
    <lineage>
        <taxon>Eukaryota</taxon>
        <taxon>Viridiplantae</taxon>
        <taxon>Streptophyta</taxon>
        <taxon>Embryophyta</taxon>
        <taxon>Tracheophyta</taxon>
        <taxon>Spermatophyta</taxon>
        <taxon>Magnoliopsida</taxon>
        <taxon>eudicotyledons</taxon>
        <taxon>Gunneridae</taxon>
        <taxon>Pentapetalae</taxon>
        <taxon>rosids</taxon>
        <taxon>fabids</taxon>
        <taxon>Malpighiales</taxon>
        <taxon>Salicaceae</taxon>
        <taxon>Saliceae</taxon>
        <taxon>Salix</taxon>
    </lineage>
</organism>